<dbReference type="KEGG" id="cfus:CYFUS_007192"/>
<keyword evidence="1" id="KW-0472">Membrane</keyword>
<sequence length="113" mass="12250">MLDTPAQIARTLTSRKVRTTTIALLVAGSLVVNAAPPERLPTAVIGGSTGFILLFAWLFFNRGISQLPQKQRGPLILVVLVMLALLLVVQARVVLSLVDTVFQSQALNTRDTR</sequence>
<dbReference type="RefSeq" id="WP_095989396.1">
    <property type="nucleotide sequence ID" value="NZ_CP022098.1"/>
</dbReference>
<feature type="transmembrane region" description="Helical" evidence="1">
    <location>
        <begin position="44"/>
        <end position="61"/>
    </location>
</feature>
<organism evidence="2 3">
    <name type="scientific">Cystobacter fuscus</name>
    <dbReference type="NCBI Taxonomy" id="43"/>
    <lineage>
        <taxon>Bacteria</taxon>
        <taxon>Pseudomonadati</taxon>
        <taxon>Myxococcota</taxon>
        <taxon>Myxococcia</taxon>
        <taxon>Myxococcales</taxon>
        <taxon>Cystobacterineae</taxon>
        <taxon>Archangiaceae</taxon>
        <taxon>Cystobacter</taxon>
    </lineage>
</organism>
<evidence type="ECO:0000313" key="2">
    <source>
        <dbReference type="EMBL" id="ATB41722.1"/>
    </source>
</evidence>
<reference evidence="2 3" key="1">
    <citation type="submission" date="2017-06" db="EMBL/GenBank/DDBJ databases">
        <title>Sequencing and comparative analysis of myxobacterial genomes.</title>
        <authorList>
            <person name="Rupp O."/>
            <person name="Goesmann A."/>
            <person name="Sogaard-Andersen L."/>
        </authorList>
    </citation>
    <scope>NUCLEOTIDE SEQUENCE [LARGE SCALE GENOMIC DNA]</scope>
    <source>
        <strain evidence="2 3">DSM 52655</strain>
    </source>
</reference>
<accession>A0A250JE04</accession>
<feature type="transmembrane region" description="Helical" evidence="1">
    <location>
        <begin position="73"/>
        <end position="95"/>
    </location>
</feature>
<keyword evidence="1" id="KW-1133">Transmembrane helix</keyword>
<proteinExistence type="predicted"/>
<gene>
    <name evidence="2" type="ORF">CYFUS_007192</name>
</gene>
<evidence type="ECO:0000256" key="1">
    <source>
        <dbReference type="SAM" id="Phobius"/>
    </source>
</evidence>
<protein>
    <submittedName>
        <fullName evidence="2">Uncharacterized protein</fullName>
    </submittedName>
</protein>
<evidence type="ECO:0000313" key="3">
    <source>
        <dbReference type="Proteomes" id="UP000217257"/>
    </source>
</evidence>
<dbReference type="EMBL" id="CP022098">
    <property type="protein sequence ID" value="ATB41722.1"/>
    <property type="molecule type" value="Genomic_DNA"/>
</dbReference>
<name>A0A250JE04_9BACT</name>
<keyword evidence="1" id="KW-0812">Transmembrane</keyword>
<dbReference type="AlphaFoldDB" id="A0A250JE04"/>
<dbReference type="Proteomes" id="UP000217257">
    <property type="component" value="Chromosome"/>
</dbReference>